<dbReference type="Pfam" id="PF01934">
    <property type="entry name" value="HepT-like"/>
    <property type="match status" value="1"/>
</dbReference>
<evidence type="ECO:0000313" key="6">
    <source>
        <dbReference type="EMBL" id="SMG54158.1"/>
    </source>
</evidence>
<reference evidence="7" key="1">
    <citation type="submission" date="2017-04" db="EMBL/GenBank/DDBJ databases">
        <authorList>
            <person name="Varghese N."/>
            <person name="Submissions S."/>
        </authorList>
    </citation>
    <scope>NUCLEOTIDE SEQUENCE [LARGE SCALE GENOMIC DNA]</scope>
    <source>
        <strain evidence="7">DSM 4125</strain>
    </source>
</reference>
<dbReference type="Proteomes" id="UP000193804">
    <property type="component" value="Unassembled WGS sequence"/>
</dbReference>
<dbReference type="GO" id="GO:0004540">
    <property type="term" value="F:RNA nuclease activity"/>
    <property type="evidence" value="ECO:0007669"/>
    <property type="project" value="InterPro"/>
</dbReference>
<keyword evidence="2" id="KW-1277">Toxin-antitoxin system</keyword>
<dbReference type="InterPro" id="IPR051813">
    <property type="entry name" value="HepT_RNase_toxin"/>
</dbReference>
<dbReference type="PANTHER" id="PTHR34139">
    <property type="entry name" value="UPF0331 PROTEIN MJ0127"/>
    <property type="match status" value="1"/>
</dbReference>
<evidence type="ECO:0000256" key="5">
    <source>
        <dbReference type="ARBA" id="ARBA00022801"/>
    </source>
</evidence>
<accession>A0A1X7LJT5</accession>
<dbReference type="GO" id="GO:0016787">
    <property type="term" value="F:hydrolase activity"/>
    <property type="evidence" value="ECO:0007669"/>
    <property type="project" value="UniProtKB-KW"/>
</dbReference>
<dbReference type="AlphaFoldDB" id="A0A1X7LJT5"/>
<sequence length="112" mass="12823">MQPKLLKYILDIESVIEEIESIKQKTQNDFNNFSNDIILQRAIERDLEIIGEAIRKIIDINPDVQITASKNIIGLRNIISHAYDSVEPEMLWGIIQRNVPVLADEIRVLKGA</sequence>
<dbReference type="GO" id="GO:0000166">
    <property type="term" value="F:nucleotide binding"/>
    <property type="evidence" value="ECO:0007669"/>
    <property type="project" value="UniProtKB-KW"/>
</dbReference>
<keyword evidence="3" id="KW-0540">Nuclease</keyword>
<evidence type="ECO:0000256" key="3">
    <source>
        <dbReference type="ARBA" id="ARBA00022722"/>
    </source>
</evidence>
<gene>
    <name evidence="6" type="ORF">SAMN05661096_04124</name>
</gene>
<keyword evidence="4" id="KW-0547">Nucleotide-binding</keyword>
<dbReference type="OrthoDB" id="955324at2"/>
<evidence type="ECO:0000256" key="1">
    <source>
        <dbReference type="ARBA" id="ARBA00022553"/>
    </source>
</evidence>
<proteinExistence type="predicted"/>
<evidence type="ECO:0000256" key="2">
    <source>
        <dbReference type="ARBA" id="ARBA00022649"/>
    </source>
</evidence>
<keyword evidence="1" id="KW-0597">Phosphoprotein</keyword>
<dbReference type="EMBL" id="FXAW01000020">
    <property type="protein sequence ID" value="SMG54158.1"/>
    <property type="molecule type" value="Genomic_DNA"/>
</dbReference>
<keyword evidence="5" id="KW-0378">Hydrolase</keyword>
<name>A0A1X7LJT5_9BACT</name>
<keyword evidence="7" id="KW-1185">Reference proteome</keyword>
<evidence type="ECO:0000256" key="4">
    <source>
        <dbReference type="ARBA" id="ARBA00022741"/>
    </source>
</evidence>
<dbReference type="GO" id="GO:0110001">
    <property type="term" value="C:toxin-antitoxin complex"/>
    <property type="evidence" value="ECO:0007669"/>
    <property type="project" value="InterPro"/>
</dbReference>
<organism evidence="6 7">
    <name type="scientific">Marivirga sericea</name>
    <dbReference type="NCBI Taxonomy" id="1028"/>
    <lineage>
        <taxon>Bacteria</taxon>
        <taxon>Pseudomonadati</taxon>
        <taxon>Bacteroidota</taxon>
        <taxon>Cytophagia</taxon>
        <taxon>Cytophagales</taxon>
        <taxon>Marivirgaceae</taxon>
        <taxon>Marivirga</taxon>
    </lineage>
</organism>
<protein>
    <submittedName>
        <fullName evidence="6">Uncharacterized conserved protein, contains HEPN domain</fullName>
    </submittedName>
</protein>
<dbReference type="STRING" id="1028.SAMN05661096_04124"/>
<dbReference type="RefSeq" id="WP_085519223.1">
    <property type="nucleotide sequence ID" value="NZ_FXAW01000020.1"/>
</dbReference>
<dbReference type="PANTHER" id="PTHR34139:SF1">
    <property type="entry name" value="RNASE MJ1380-RELATED"/>
    <property type="match status" value="1"/>
</dbReference>
<dbReference type="InterPro" id="IPR008201">
    <property type="entry name" value="HepT-like"/>
</dbReference>
<evidence type="ECO:0000313" key="7">
    <source>
        <dbReference type="Proteomes" id="UP000193804"/>
    </source>
</evidence>